<dbReference type="PANTHER" id="PTHR48258">
    <property type="entry name" value="DUF4218 DOMAIN-CONTAINING PROTEIN-RELATED"/>
    <property type="match status" value="1"/>
</dbReference>
<evidence type="ECO:0000256" key="1">
    <source>
        <dbReference type="SAM" id="MobiDB-lite"/>
    </source>
</evidence>
<dbReference type="Proteomes" id="UP001237642">
    <property type="component" value="Unassembled WGS sequence"/>
</dbReference>
<dbReference type="Pfam" id="PF13963">
    <property type="entry name" value="Transpos_assoc"/>
    <property type="match status" value="1"/>
</dbReference>
<accession>A0AAD8J0B3</accession>
<comment type="caution">
    <text evidence="3">The sequence shown here is derived from an EMBL/GenBank/DDBJ whole genome shotgun (WGS) entry which is preliminary data.</text>
</comment>
<organism evidence="3 4">
    <name type="scientific">Heracleum sosnowskyi</name>
    <dbReference type="NCBI Taxonomy" id="360622"/>
    <lineage>
        <taxon>Eukaryota</taxon>
        <taxon>Viridiplantae</taxon>
        <taxon>Streptophyta</taxon>
        <taxon>Embryophyta</taxon>
        <taxon>Tracheophyta</taxon>
        <taxon>Spermatophyta</taxon>
        <taxon>Magnoliopsida</taxon>
        <taxon>eudicotyledons</taxon>
        <taxon>Gunneridae</taxon>
        <taxon>Pentapetalae</taxon>
        <taxon>asterids</taxon>
        <taxon>campanulids</taxon>
        <taxon>Apiales</taxon>
        <taxon>Apiaceae</taxon>
        <taxon>Apioideae</taxon>
        <taxon>apioid superclade</taxon>
        <taxon>Tordylieae</taxon>
        <taxon>Tordyliinae</taxon>
        <taxon>Heracleum</taxon>
    </lineage>
</organism>
<dbReference type="AlphaFoldDB" id="A0AAD8J0B3"/>
<name>A0AAD8J0B3_9APIA</name>
<evidence type="ECO:0000313" key="3">
    <source>
        <dbReference type="EMBL" id="KAK1395347.1"/>
    </source>
</evidence>
<dbReference type="PANTHER" id="PTHR48258:SF9">
    <property type="entry name" value="OS01G0348150 PROTEIN"/>
    <property type="match status" value="1"/>
</dbReference>
<feature type="domain" description="Transposase-associated" evidence="2">
    <location>
        <begin position="5"/>
        <end position="85"/>
    </location>
</feature>
<proteinExistence type="predicted"/>
<evidence type="ECO:0000313" key="4">
    <source>
        <dbReference type="Proteomes" id="UP001237642"/>
    </source>
</evidence>
<feature type="region of interest" description="Disordered" evidence="1">
    <location>
        <begin position="87"/>
        <end position="108"/>
    </location>
</feature>
<gene>
    <name evidence="3" type="ORF">POM88_014403</name>
</gene>
<evidence type="ECO:0000259" key="2">
    <source>
        <dbReference type="Pfam" id="PF13963"/>
    </source>
</evidence>
<protein>
    <recommendedName>
        <fullName evidence="2">Transposase-associated domain-containing protein</fullName>
    </recommendedName>
</protein>
<reference evidence="3" key="2">
    <citation type="submission" date="2023-05" db="EMBL/GenBank/DDBJ databases">
        <authorList>
            <person name="Schelkunov M.I."/>
        </authorList>
    </citation>
    <scope>NUCLEOTIDE SEQUENCE</scope>
    <source>
        <strain evidence="3">Hsosn_3</strain>
        <tissue evidence="3">Leaf</tissue>
    </source>
</reference>
<dbReference type="EMBL" id="JAUIZM010000003">
    <property type="protein sequence ID" value="KAK1395347.1"/>
    <property type="molecule type" value="Genomic_DNA"/>
</dbReference>
<dbReference type="InterPro" id="IPR029480">
    <property type="entry name" value="Transpos_assoc"/>
</dbReference>
<reference evidence="3" key="1">
    <citation type="submission" date="2023-02" db="EMBL/GenBank/DDBJ databases">
        <title>Genome of toxic invasive species Heracleum sosnowskyi carries increased number of genes despite the absence of recent whole-genome duplications.</title>
        <authorList>
            <person name="Schelkunov M."/>
            <person name="Shtratnikova V."/>
            <person name="Makarenko M."/>
            <person name="Klepikova A."/>
            <person name="Omelchenko D."/>
            <person name="Novikova G."/>
            <person name="Obukhova E."/>
            <person name="Bogdanov V."/>
            <person name="Penin A."/>
            <person name="Logacheva M."/>
        </authorList>
    </citation>
    <scope>NUCLEOTIDE SEQUENCE</scope>
    <source>
        <strain evidence="3">Hsosn_3</strain>
        <tissue evidence="3">Leaf</tissue>
    </source>
</reference>
<sequence>MDRHTWMYEISRTTIKYVDGVKKFIICAMKDMKKNHKEEGKEKMILCPCHDCKIFKKYRSVDIVRDHLFRRGFKKGCVKWIWHGEGVHSSKTSGTKREREEDNTTEEDDMGVDRLEEMIQDMEDHFMHQPDILNGLVDDSKNLLFPGCNDQFTRLSATFRLSIDPIEIPKSCHEGRLQGQGTLGSKMISPSAELCDRSHLLVLQHMTEIDPYLKEHIALIRHTHPSKSGKWITNEHNRSFIRWFKERVMSQLSQNPSGVSNTLKWLAYGLDMPVKSYEGYDINGKRRILGIENIEGEEEYDQFDKNPPFSMGLPTSNGNEIVDVNYLCNDHAEGLWIDHQV</sequence>
<keyword evidence="4" id="KW-1185">Reference proteome</keyword>